<feature type="transmembrane region" description="Helical" evidence="1">
    <location>
        <begin position="57"/>
        <end position="78"/>
    </location>
</feature>
<evidence type="ECO:0000313" key="3">
    <source>
        <dbReference type="Proteomes" id="UP000572984"/>
    </source>
</evidence>
<dbReference type="Proteomes" id="UP000572984">
    <property type="component" value="Unassembled WGS sequence"/>
</dbReference>
<keyword evidence="1" id="KW-0812">Transmembrane</keyword>
<reference evidence="2 3" key="1">
    <citation type="submission" date="2020-07" db="EMBL/GenBank/DDBJ databases">
        <title>Draft genome and description of Microvirga mediterraneensis Marseille-Q2068 sp. nov.</title>
        <authorList>
            <person name="Boxberger M."/>
        </authorList>
    </citation>
    <scope>NUCLEOTIDE SEQUENCE [LARGE SCALE GENOMIC DNA]</scope>
    <source>
        <strain evidence="2 3">Marseille-Q2068</strain>
    </source>
</reference>
<gene>
    <name evidence="2" type="ORF">H0S73_17395</name>
</gene>
<proteinExistence type="predicted"/>
<keyword evidence="1" id="KW-1133">Transmembrane helix</keyword>
<dbReference type="RefSeq" id="WP_181053321.1">
    <property type="nucleotide sequence ID" value="NZ_JACDXJ010000001.1"/>
</dbReference>
<comment type="caution">
    <text evidence="2">The sequence shown here is derived from an EMBL/GenBank/DDBJ whole genome shotgun (WGS) entry which is preliminary data.</text>
</comment>
<keyword evidence="1" id="KW-0472">Membrane</keyword>
<evidence type="ECO:0000256" key="1">
    <source>
        <dbReference type="SAM" id="Phobius"/>
    </source>
</evidence>
<keyword evidence="3" id="KW-1185">Reference proteome</keyword>
<accession>A0A838BS69</accession>
<dbReference type="EMBL" id="JACDXJ010000001">
    <property type="protein sequence ID" value="MBA1157889.1"/>
    <property type="molecule type" value="Genomic_DNA"/>
</dbReference>
<protein>
    <submittedName>
        <fullName evidence="2">Uncharacterized protein</fullName>
    </submittedName>
</protein>
<organism evidence="2 3">
    <name type="scientific">Microvirga mediterraneensis</name>
    <dbReference type="NCBI Taxonomy" id="2754695"/>
    <lineage>
        <taxon>Bacteria</taxon>
        <taxon>Pseudomonadati</taxon>
        <taxon>Pseudomonadota</taxon>
        <taxon>Alphaproteobacteria</taxon>
        <taxon>Hyphomicrobiales</taxon>
        <taxon>Methylobacteriaceae</taxon>
        <taxon>Microvirga</taxon>
    </lineage>
</organism>
<evidence type="ECO:0000313" key="2">
    <source>
        <dbReference type="EMBL" id="MBA1157889.1"/>
    </source>
</evidence>
<dbReference type="AlphaFoldDB" id="A0A838BS69"/>
<sequence length="83" mass="8799">MPVEPSVRPAFHAVPAVFEEGGSGAGTLKVAAGRSIFQEDPDGPMLPPAGASRADTVFTTVGAFLLLILACSLLWTLLRHRRR</sequence>
<name>A0A838BS69_9HYPH</name>